<evidence type="ECO:0000256" key="1">
    <source>
        <dbReference type="SAM" id="MobiDB-lite"/>
    </source>
</evidence>
<accession>A0A6A5ZXU5</accession>
<dbReference type="GeneID" id="54402563"/>
<name>A0A6A5ZXU5_9PLEO</name>
<gene>
    <name evidence="2" type="ORF">P153DRAFT_144941</name>
</gene>
<reference evidence="2" key="1">
    <citation type="journal article" date="2020" name="Stud. Mycol.">
        <title>101 Dothideomycetes genomes: a test case for predicting lifestyles and emergence of pathogens.</title>
        <authorList>
            <person name="Haridas S."/>
            <person name="Albert R."/>
            <person name="Binder M."/>
            <person name="Bloem J."/>
            <person name="Labutti K."/>
            <person name="Salamov A."/>
            <person name="Andreopoulos B."/>
            <person name="Baker S."/>
            <person name="Barry K."/>
            <person name="Bills G."/>
            <person name="Bluhm B."/>
            <person name="Cannon C."/>
            <person name="Castanera R."/>
            <person name="Culley D."/>
            <person name="Daum C."/>
            <person name="Ezra D."/>
            <person name="Gonzalez J."/>
            <person name="Henrissat B."/>
            <person name="Kuo A."/>
            <person name="Liang C."/>
            <person name="Lipzen A."/>
            <person name="Lutzoni F."/>
            <person name="Magnuson J."/>
            <person name="Mondo S."/>
            <person name="Nolan M."/>
            <person name="Ohm R."/>
            <person name="Pangilinan J."/>
            <person name="Park H.-J."/>
            <person name="Ramirez L."/>
            <person name="Alfaro M."/>
            <person name="Sun H."/>
            <person name="Tritt A."/>
            <person name="Yoshinaga Y."/>
            <person name="Zwiers L.-H."/>
            <person name="Turgeon B."/>
            <person name="Goodwin S."/>
            <person name="Spatafora J."/>
            <person name="Crous P."/>
            <person name="Grigoriev I."/>
        </authorList>
    </citation>
    <scope>NUCLEOTIDE SEQUENCE</scope>
    <source>
        <strain evidence="2">CBS 119687</strain>
    </source>
</reference>
<evidence type="ECO:0000313" key="2">
    <source>
        <dbReference type="EMBL" id="KAF2123724.1"/>
    </source>
</evidence>
<dbReference type="Proteomes" id="UP000799771">
    <property type="component" value="Unassembled WGS sequence"/>
</dbReference>
<protein>
    <submittedName>
        <fullName evidence="2">Uncharacterized protein</fullName>
    </submittedName>
</protein>
<feature type="region of interest" description="Disordered" evidence="1">
    <location>
        <begin position="17"/>
        <end position="61"/>
    </location>
</feature>
<evidence type="ECO:0000313" key="3">
    <source>
        <dbReference type="Proteomes" id="UP000799771"/>
    </source>
</evidence>
<dbReference type="AlphaFoldDB" id="A0A6A5ZXU5"/>
<dbReference type="RefSeq" id="XP_033518118.1">
    <property type="nucleotide sequence ID" value="XM_033662131.1"/>
</dbReference>
<sequence length="222" mass="24592">MTRHMFRLSHNVLRHPVKDKDLAEGGALRRTTDGEGETTPTSSPSPSRSPHPNPPLQLQQRPHGPELFLALIPRPESQAQARVTHATYQTPRSHSYVLLMRATPTMPATVVPSLTHAEQQAKINPKQAMSRHASTLHRSPRVTDAMYRLANAENEKPAKQTGSSTQVDATSAEIDEGVLFMTISKRRGSGVTEEEWKARHDEVEMRRDSATEGEGKEGGDRV</sequence>
<proteinExistence type="predicted"/>
<keyword evidence="3" id="KW-1185">Reference proteome</keyword>
<feature type="compositionally biased region" description="Basic and acidic residues" evidence="1">
    <location>
        <begin position="194"/>
        <end position="222"/>
    </location>
</feature>
<organism evidence="2 3">
    <name type="scientific">Dothidotthia symphoricarpi CBS 119687</name>
    <dbReference type="NCBI Taxonomy" id="1392245"/>
    <lineage>
        <taxon>Eukaryota</taxon>
        <taxon>Fungi</taxon>
        <taxon>Dikarya</taxon>
        <taxon>Ascomycota</taxon>
        <taxon>Pezizomycotina</taxon>
        <taxon>Dothideomycetes</taxon>
        <taxon>Pleosporomycetidae</taxon>
        <taxon>Pleosporales</taxon>
        <taxon>Dothidotthiaceae</taxon>
        <taxon>Dothidotthia</taxon>
    </lineage>
</organism>
<dbReference type="EMBL" id="ML977522">
    <property type="protein sequence ID" value="KAF2123724.1"/>
    <property type="molecule type" value="Genomic_DNA"/>
</dbReference>
<feature type="region of interest" description="Disordered" evidence="1">
    <location>
        <begin position="176"/>
        <end position="222"/>
    </location>
</feature>